<dbReference type="Gene3D" id="1.20.1530.20">
    <property type="match status" value="1"/>
</dbReference>
<gene>
    <name evidence="10" type="ORF">RM574_00055</name>
</gene>
<comment type="caution">
    <text evidence="10">The sequence shown here is derived from an EMBL/GenBank/DDBJ whole genome shotgun (WGS) entry which is preliminary data.</text>
</comment>
<keyword evidence="3 8" id="KW-0812">Transmembrane</keyword>
<evidence type="ECO:0000313" key="10">
    <source>
        <dbReference type="EMBL" id="MDT0413873.1"/>
    </source>
</evidence>
<keyword evidence="5" id="KW-0406">Ion transport</keyword>
<dbReference type="Pfam" id="PF00999">
    <property type="entry name" value="Na_H_Exchanger"/>
    <property type="match status" value="1"/>
</dbReference>
<evidence type="ECO:0000259" key="9">
    <source>
        <dbReference type="Pfam" id="PF00999"/>
    </source>
</evidence>
<feature type="transmembrane region" description="Helical" evidence="8">
    <location>
        <begin position="171"/>
        <end position="196"/>
    </location>
</feature>
<dbReference type="PANTHER" id="PTHR32468:SF0">
    <property type="entry name" value="K(+)_H(+) ANTIPORTER 1"/>
    <property type="match status" value="1"/>
</dbReference>
<dbReference type="GO" id="GO:0016020">
    <property type="term" value="C:membrane"/>
    <property type="evidence" value="ECO:0007669"/>
    <property type="project" value="UniProtKB-SubCell"/>
</dbReference>
<dbReference type="Proteomes" id="UP001183607">
    <property type="component" value="Unassembled WGS sequence"/>
</dbReference>
<feature type="transmembrane region" description="Helical" evidence="8">
    <location>
        <begin position="138"/>
        <end position="159"/>
    </location>
</feature>
<dbReference type="PANTHER" id="PTHR32468">
    <property type="entry name" value="CATION/H + ANTIPORTER"/>
    <property type="match status" value="1"/>
</dbReference>
<evidence type="ECO:0000256" key="7">
    <source>
        <dbReference type="SAM" id="MobiDB-lite"/>
    </source>
</evidence>
<dbReference type="EMBL" id="JAVRER010000001">
    <property type="protein sequence ID" value="MDT0413873.1"/>
    <property type="molecule type" value="Genomic_DNA"/>
</dbReference>
<feature type="transmembrane region" description="Helical" evidence="8">
    <location>
        <begin position="69"/>
        <end position="90"/>
    </location>
</feature>
<feature type="transmembrane region" description="Helical" evidence="8">
    <location>
        <begin position="382"/>
        <end position="403"/>
    </location>
</feature>
<accession>A0ABD5DYU7</accession>
<evidence type="ECO:0000256" key="1">
    <source>
        <dbReference type="ARBA" id="ARBA00004141"/>
    </source>
</evidence>
<feature type="transmembrane region" description="Helical" evidence="8">
    <location>
        <begin position="318"/>
        <end position="339"/>
    </location>
</feature>
<feature type="domain" description="Cation/H+ exchanger transmembrane" evidence="9">
    <location>
        <begin position="20"/>
        <end position="402"/>
    </location>
</feature>
<protein>
    <submittedName>
        <fullName evidence="10">Cation:proton antiporter</fullName>
    </submittedName>
</protein>
<dbReference type="InterPro" id="IPR050794">
    <property type="entry name" value="CPA2_transporter"/>
</dbReference>
<reference evidence="11" key="1">
    <citation type="submission" date="2023-07" db="EMBL/GenBank/DDBJ databases">
        <title>30 novel species of actinomycetes from the DSMZ collection.</title>
        <authorList>
            <person name="Nouioui I."/>
        </authorList>
    </citation>
    <scope>NUCLEOTIDE SEQUENCE [LARGE SCALE GENOMIC DNA]</scope>
    <source>
        <strain evidence="11">DSM 41982</strain>
    </source>
</reference>
<evidence type="ECO:0000256" key="2">
    <source>
        <dbReference type="ARBA" id="ARBA00022448"/>
    </source>
</evidence>
<dbReference type="AlphaFoldDB" id="A0ABD5DYU7"/>
<dbReference type="InterPro" id="IPR038770">
    <property type="entry name" value="Na+/solute_symporter_sf"/>
</dbReference>
<organism evidence="10 11">
    <name type="scientific">Streptomyces evansiae</name>
    <dbReference type="NCBI Taxonomy" id="3075535"/>
    <lineage>
        <taxon>Bacteria</taxon>
        <taxon>Bacillati</taxon>
        <taxon>Actinomycetota</taxon>
        <taxon>Actinomycetes</taxon>
        <taxon>Kitasatosporales</taxon>
        <taxon>Streptomycetaceae</taxon>
        <taxon>Streptomyces</taxon>
    </lineage>
</organism>
<proteinExistence type="predicted"/>
<feature type="transmembrane region" description="Helical" evidence="8">
    <location>
        <begin position="202"/>
        <end position="224"/>
    </location>
</feature>
<evidence type="ECO:0000256" key="6">
    <source>
        <dbReference type="ARBA" id="ARBA00023136"/>
    </source>
</evidence>
<comment type="subcellular location">
    <subcellularLocation>
        <location evidence="1">Membrane</location>
        <topology evidence="1">Multi-pass membrane protein</topology>
    </subcellularLocation>
</comment>
<evidence type="ECO:0000313" key="11">
    <source>
        <dbReference type="Proteomes" id="UP001183607"/>
    </source>
</evidence>
<feature type="compositionally biased region" description="Low complexity" evidence="7">
    <location>
        <begin position="425"/>
        <end position="437"/>
    </location>
</feature>
<evidence type="ECO:0000256" key="3">
    <source>
        <dbReference type="ARBA" id="ARBA00022692"/>
    </source>
</evidence>
<dbReference type="RefSeq" id="WP_311676459.1">
    <property type="nucleotide sequence ID" value="NZ_JAVRER010000001.1"/>
</dbReference>
<feature type="transmembrane region" description="Helical" evidence="8">
    <location>
        <begin position="102"/>
        <end position="126"/>
    </location>
</feature>
<evidence type="ECO:0000256" key="8">
    <source>
        <dbReference type="SAM" id="Phobius"/>
    </source>
</evidence>
<evidence type="ECO:0000256" key="4">
    <source>
        <dbReference type="ARBA" id="ARBA00022989"/>
    </source>
</evidence>
<keyword evidence="2" id="KW-0813">Transport</keyword>
<feature type="transmembrane region" description="Helical" evidence="8">
    <location>
        <begin position="40"/>
        <end position="63"/>
    </location>
</feature>
<dbReference type="GO" id="GO:0006811">
    <property type="term" value="P:monoatomic ion transport"/>
    <property type="evidence" value="ECO:0007669"/>
    <property type="project" value="UniProtKB-KW"/>
</dbReference>
<feature type="compositionally biased region" description="Basic and acidic residues" evidence="7">
    <location>
        <begin position="438"/>
        <end position="447"/>
    </location>
</feature>
<evidence type="ECO:0000256" key="5">
    <source>
        <dbReference type="ARBA" id="ARBA00023065"/>
    </source>
</evidence>
<feature type="transmembrane region" description="Helical" evidence="8">
    <location>
        <begin position="286"/>
        <end position="306"/>
    </location>
</feature>
<feature type="region of interest" description="Disordered" evidence="7">
    <location>
        <begin position="406"/>
        <end position="447"/>
    </location>
</feature>
<keyword evidence="4 8" id="KW-1133">Transmembrane helix</keyword>
<name>A0ABD5DYU7_9ACTN</name>
<sequence length="447" mass="45754">MSAPDPLPHLLVAVPVVIAACRAGAVLVRRIGQPPVIGEITIGILLGPSLLGWISPGAAAWLFPAQTLPYISVLGNIGLLCFMFLVGLELDLSALRGNSRTAVAVSQVGIFVPLALGGLLAAGMYGSFAPPGVGRLPFVLFVAVSLSITAFPVLARILTDRGLYATGLGSLAMASAAVDDVAAWCLLALVTAVSVSGSPGQAVVTVLWSLVFVAVMASVVRPLLSRLSRRAERLAESTVLAAVFTGLCVSACITQEIGIHALFGAFLFGVVTPRHSRSVEVSAARLRAFAVPLLLPLFFVSTGLNTDISLLGSDVTQWLWAGAVLAVAVLGKFGGATSAARLSGRDWRDSLSLGALMNCRGLTELIVLNLGLELGVIGPDLFTILVLMALGTTAITSPALTWFRRSAEPGPAPATGTGGDDALGKDAGPAPGDGDSLPGDREPATAA</sequence>
<feature type="transmembrane region" description="Helical" evidence="8">
    <location>
        <begin position="6"/>
        <end position="28"/>
    </location>
</feature>
<dbReference type="InterPro" id="IPR006153">
    <property type="entry name" value="Cation/H_exchanger_TM"/>
</dbReference>
<keyword evidence="6 8" id="KW-0472">Membrane</keyword>